<name>A0A9D1E999_9FIRM</name>
<evidence type="ECO:0000313" key="1">
    <source>
        <dbReference type="EMBL" id="HIR70598.1"/>
    </source>
</evidence>
<dbReference type="EMBL" id="DVHM01000081">
    <property type="protein sequence ID" value="HIR70598.1"/>
    <property type="molecule type" value="Genomic_DNA"/>
</dbReference>
<feature type="non-terminal residue" evidence="1">
    <location>
        <position position="125"/>
    </location>
</feature>
<reference evidence="1" key="2">
    <citation type="journal article" date="2021" name="PeerJ">
        <title>Extensive microbial diversity within the chicken gut microbiome revealed by metagenomics and culture.</title>
        <authorList>
            <person name="Gilroy R."/>
            <person name="Ravi A."/>
            <person name="Getino M."/>
            <person name="Pursley I."/>
            <person name="Horton D.L."/>
            <person name="Alikhan N.F."/>
            <person name="Baker D."/>
            <person name="Gharbi K."/>
            <person name="Hall N."/>
            <person name="Watson M."/>
            <person name="Adriaenssens E.M."/>
            <person name="Foster-Nyarko E."/>
            <person name="Jarju S."/>
            <person name="Secka A."/>
            <person name="Antonio M."/>
            <person name="Oren A."/>
            <person name="Chaudhuri R.R."/>
            <person name="La Ragione R."/>
            <person name="Hildebrand F."/>
            <person name="Pallen M.J."/>
        </authorList>
    </citation>
    <scope>NUCLEOTIDE SEQUENCE</scope>
    <source>
        <strain evidence="1">ChiSjej5B23-6657</strain>
    </source>
</reference>
<dbReference type="AlphaFoldDB" id="A0A9D1E999"/>
<proteinExistence type="predicted"/>
<dbReference type="Gene3D" id="1.10.357.10">
    <property type="entry name" value="Tetracycline Repressor, domain 2"/>
    <property type="match status" value="1"/>
</dbReference>
<protein>
    <submittedName>
        <fullName evidence="1">TetR/AcrR family transcriptional regulator</fullName>
    </submittedName>
</protein>
<comment type="caution">
    <text evidence="1">The sequence shown here is derived from an EMBL/GenBank/DDBJ whole genome shotgun (WGS) entry which is preliminary data.</text>
</comment>
<dbReference type="Proteomes" id="UP000823912">
    <property type="component" value="Unassembled WGS sequence"/>
</dbReference>
<dbReference type="SUPFAM" id="SSF46689">
    <property type="entry name" value="Homeodomain-like"/>
    <property type="match status" value="1"/>
</dbReference>
<organism evidence="1 2">
    <name type="scientific">Candidatus Pullilachnospira gallistercoris</name>
    <dbReference type="NCBI Taxonomy" id="2840911"/>
    <lineage>
        <taxon>Bacteria</taxon>
        <taxon>Bacillati</taxon>
        <taxon>Bacillota</taxon>
        <taxon>Clostridia</taxon>
        <taxon>Lachnospirales</taxon>
        <taxon>Lachnospiraceae</taxon>
        <taxon>Lachnospiraceae incertae sedis</taxon>
        <taxon>Candidatus Pullilachnospira</taxon>
    </lineage>
</organism>
<gene>
    <name evidence="1" type="ORF">IAA55_04885</name>
</gene>
<sequence length="125" mass="14684">MPEKIVEKPVSRRRKYTSHTLREALTDRLEEKPLQQITVVELCERADVNRTTFYRNYESMEQLRENLSIFQEPLQATVCSDDEAALIYSSFCSSICTAWLGWVENDCRISIEHMEQIIFAIIISY</sequence>
<evidence type="ECO:0000313" key="2">
    <source>
        <dbReference type="Proteomes" id="UP000823912"/>
    </source>
</evidence>
<accession>A0A9D1E999</accession>
<reference evidence="1" key="1">
    <citation type="submission" date="2020-10" db="EMBL/GenBank/DDBJ databases">
        <authorList>
            <person name="Gilroy R."/>
        </authorList>
    </citation>
    <scope>NUCLEOTIDE SEQUENCE</scope>
    <source>
        <strain evidence="1">ChiSjej5B23-6657</strain>
    </source>
</reference>
<dbReference type="InterPro" id="IPR009057">
    <property type="entry name" value="Homeodomain-like_sf"/>
</dbReference>